<evidence type="ECO:0000256" key="2">
    <source>
        <dbReference type="ARBA" id="ARBA00022452"/>
    </source>
</evidence>
<evidence type="ECO:0000256" key="4">
    <source>
        <dbReference type="ARBA" id="ARBA00022729"/>
    </source>
</evidence>
<keyword evidence="4" id="KW-0732">Signal</keyword>
<dbReference type="PANTHER" id="PTHR35093:SF8">
    <property type="entry name" value="OUTER MEMBRANE PROTEIN NMB0088-RELATED"/>
    <property type="match status" value="1"/>
</dbReference>
<keyword evidence="5" id="KW-0472">Membrane</keyword>
<protein>
    <submittedName>
        <fullName evidence="7">Outer membrane protein assembly factor YaeT</fullName>
    </submittedName>
</protein>
<dbReference type="Gene3D" id="2.40.160.60">
    <property type="entry name" value="Outer membrane protein transport protein (OMPP1/FadL/TodX)"/>
    <property type="match status" value="1"/>
</dbReference>
<evidence type="ECO:0000313" key="7">
    <source>
        <dbReference type="EMBL" id="SFV59710.1"/>
    </source>
</evidence>
<organism evidence="7">
    <name type="scientific">hydrothermal vent metagenome</name>
    <dbReference type="NCBI Taxonomy" id="652676"/>
    <lineage>
        <taxon>unclassified sequences</taxon>
        <taxon>metagenomes</taxon>
        <taxon>ecological metagenomes</taxon>
    </lineage>
</organism>
<dbReference type="InterPro" id="IPR005017">
    <property type="entry name" value="OMPP1/FadL/TodX"/>
</dbReference>
<dbReference type="GO" id="GO:0009279">
    <property type="term" value="C:cell outer membrane"/>
    <property type="evidence" value="ECO:0007669"/>
    <property type="project" value="UniProtKB-SubCell"/>
</dbReference>
<dbReference type="GO" id="GO:0015483">
    <property type="term" value="F:long-chain fatty acid transporting porin activity"/>
    <property type="evidence" value="ECO:0007669"/>
    <property type="project" value="TreeGrafter"/>
</dbReference>
<name>A0A1W1C1K2_9ZZZZ</name>
<dbReference type="SUPFAM" id="SSF56935">
    <property type="entry name" value="Porins"/>
    <property type="match status" value="1"/>
</dbReference>
<gene>
    <name evidence="7" type="ORF">MNB_SV-6-1220</name>
</gene>
<proteinExistence type="predicted"/>
<evidence type="ECO:0000256" key="6">
    <source>
        <dbReference type="ARBA" id="ARBA00023237"/>
    </source>
</evidence>
<evidence type="ECO:0000256" key="5">
    <source>
        <dbReference type="ARBA" id="ARBA00023136"/>
    </source>
</evidence>
<keyword evidence="3" id="KW-0812">Transmembrane</keyword>
<evidence type="ECO:0000256" key="1">
    <source>
        <dbReference type="ARBA" id="ARBA00004571"/>
    </source>
</evidence>
<accession>A0A1W1C1K2</accession>
<sequence length="418" mass="45075">MKSMIKGLSLSIIASSVAVAGGYKIPEQSLNSMGLGAAYVAHTSGADTNYYNPANMSFMSGEKQYVEGGVTLAYLPTIDYNLAAPLSGSSESENLPIPYFHYVSKAYGDYRWGVSLAAPGGLTKRWETPAQKAYAEEFTLKIVELNPTLSYRINDQLSIAGGLRMVYSEGVVKSNGAAMSAIIGDPRANISRDMEGDTIEFGYNVALAYRPTSDLNIALTYRSNVDLNEEGTATLSAGGATLYSGDASVSVPLPAALNVAISKTWGDTFTLEFNYERTFWSQYETLDFEYGGANIGPLTPAFDTPMPKEWVDTNTFRVGATIVMENKITAMIGFAIDETPVIPKTLGFELPDSDAKIFSMGFRYQQTEAISWGLAFLYDSKEPRSMEKGIADNPILANGGSFAGGGAYLTTVGISYEF</sequence>
<reference evidence="7" key="1">
    <citation type="submission" date="2016-10" db="EMBL/GenBank/DDBJ databases">
        <authorList>
            <person name="de Groot N.N."/>
        </authorList>
    </citation>
    <scope>NUCLEOTIDE SEQUENCE</scope>
</reference>
<dbReference type="AlphaFoldDB" id="A0A1W1C1K2"/>
<keyword evidence="2" id="KW-1134">Transmembrane beta strand</keyword>
<evidence type="ECO:0000256" key="3">
    <source>
        <dbReference type="ARBA" id="ARBA00022692"/>
    </source>
</evidence>
<dbReference type="EMBL" id="FPHC01000053">
    <property type="protein sequence ID" value="SFV59710.1"/>
    <property type="molecule type" value="Genomic_DNA"/>
</dbReference>
<comment type="subcellular location">
    <subcellularLocation>
        <location evidence="1">Cell outer membrane</location>
        <topology evidence="1">Multi-pass membrane protein</topology>
    </subcellularLocation>
</comment>
<dbReference type="PANTHER" id="PTHR35093">
    <property type="entry name" value="OUTER MEMBRANE PROTEIN NMB0088-RELATED"/>
    <property type="match status" value="1"/>
</dbReference>
<keyword evidence="6" id="KW-0998">Cell outer membrane</keyword>
<dbReference type="Pfam" id="PF03349">
    <property type="entry name" value="Toluene_X"/>
    <property type="match status" value="1"/>
</dbReference>